<accession>A0ABT4YS25</accession>
<evidence type="ECO:0000313" key="4">
    <source>
        <dbReference type="EMBL" id="MDB1124339.1"/>
    </source>
</evidence>
<dbReference type="Proteomes" id="UP001210678">
    <property type="component" value="Unassembled WGS sequence"/>
</dbReference>
<reference evidence="4 5" key="1">
    <citation type="submission" date="2023-01" db="EMBL/GenBank/DDBJ databases">
        <title>Vibrio sp. KJ40-1 sp.nov, isolated from marine algae.</title>
        <authorList>
            <person name="Butt M."/>
            <person name="Kim J.M.J."/>
            <person name="Jeon C.O.C."/>
        </authorList>
    </citation>
    <scope>NUCLEOTIDE SEQUENCE [LARGE SCALE GENOMIC DNA]</scope>
    <source>
        <strain evidence="4 5">KJ40-1</strain>
    </source>
</reference>
<sequence>MKKVVSVCMFSLLFSGASLAAEIIPTQNVRLLVVNQVETESTVEVTSVKPGFTQIVVRMTARLGKGSSKQTFDSAPYLLQFDAKEADIEIVAPTVYSHEQAKNHFKKTPDWKLISNGKDVDFTMNKLPPKPGFMPYKGIENMVVEYNQSNGIMFGDNATLITTATVTDTAGVAAATTATAATVSTVNEVKSNGSMSSQPGTISNTDQLKAWYLKASKAERKEFRKWMIDQE</sequence>
<keyword evidence="2 3" id="KW-0732">Signal</keyword>
<feature type="signal peptide" evidence="3">
    <location>
        <begin position="1"/>
        <end position="20"/>
    </location>
</feature>
<evidence type="ECO:0000256" key="1">
    <source>
        <dbReference type="ARBA" id="ARBA00008490"/>
    </source>
</evidence>
<evidence type="ECO:0000313" key="5">
    <source>
        <dbReference type="Proteomes" id="UP001210678"/>
    </source>
</evidence>
<comment type="similarity">
    <text evidence="1">Belongs to the UPF0319 family.</text>
</comment>
<dbReference type="PANTHER" id="PTHR38108">
    <property type="entry name" value="UPF0319 PROTEIN YCCT"/>
    <property type="match status" value="1"/>
</dbReference>
<comment type="caution">
    <text evidence="4">The sequence shown here is derived from an EMBL/GenBank/DDBJ whole genome shotgun (WGS) entry which is preliminary data.</text>
</comment>
<name>A0ABT4YS25_9VIBR</name>
<feature type="chain" id="PRO_5045368299" evidence="3">
    <location>
        <begin position="21"/>
        <end position="231"/>
    </location>
</feature>
<evidence type="ECO:0000256" key="3">
    <source>
        <dbReference type="SAM" id="SignalP"/>
    </source>
</evidence>
<dbReference type="Pfam" id="PF09829">
    <property type="entry name" value="DUF2057"/>
    <property type="match status" value="1"/>
</dbReference>
<proteinExistence type="inferred from homology"/>
<dbReference type="RefSeq" id="WP_272136724.1">
    <property type="nucleotide sequence ID" value="NZ_JAQLOI010000001.1"/>
</dbReference>
<dbReference type="EMBL" id="JAQLOI010000001">
    <property type="protein sequence ID" value="MDB1124339.1"/>
    <property type="molecule type" value="Genomic_DNA"/>
</dbReference>
<evidence type="ECO:0000256" key="2">
    <source>
        <dbReference type="ARBA" id="ARBA00022729"/>
    </source>
</evidence>
<dbReference type="PANTHER" id="PTHR38108:SF1">
    <property type="entry name" value="UPF0319 PROTEIN YCCT"/>
    <property type="match status" value="1"/>
</dbReference>
<dbReference type="InterPro" id="IPR018635">
    <property type="entry name" value="UPF0319"/>
</dbReference>
<gene>
    <name evidence="4" type="ORF">PGX00_12015</name>
</gene>
<keyword evidence="5" id="KW-1185">Reference proteome</keyword>
<organism evidence="4 5">
    <name type="scientific">Vibrio algarum</name>
    <dbReference type="NCBI Taxonomy" id="3020714"/>
    <lineage>
        <taxon>Bacteria</taxon>
        <taxon>Pseudomonadati</taxon>
        <taxon>Pseudomonadota</taxon>
        <taxon>Gammaproteobacteria</taxon>
        <taxon>Vibrionales</taxon>
        <taxon>Vibrionaceae</taxon>
        <taxon>Vibrio</taxon>
    </lineage>
</organism>
<protein>
    <submittedName>
        <fullName evidence="4">DUF2057 family protein</fullName>
    </submittedName>
</protein>